<evidence type="ECO:0000313" key="7">
    <source>
        <dbReference type="EMBL" id="NLQ18943.1"/>
    </source>
</evidence>
<gene>
    <name evidence="7" type="ORF">HGG82_15150</name>
</gene>
<dbReference type="Gene3D" id="2.50.20.10">
    <property type="entry name" value="Lipoprotein localisation LolA/LolB/LppX"/>
    <property type="match status" value="1"/>
</dbReference>
<sequence>MRLFLRLRIPIMIFSLVLSNLVLSSAVFASSSTLDALQLLRSMTQSFSTLSYEGVFVHSEATNMNSMRVRHDLMKGVEYESLVNLDGDKIEILRIDDKIICVYPNALVANMRTPLVPPFKRFKSVESDYLTKGYEMVVDPNTSRIAGRDVVSVRLIPKDNYRYGHQFWLDEKNHFLLKHDMMKVDGQLLERIQFTSVNFSPNLKYEDFVPKEGSYSESIVEVRPRRIKNLWQFDWLPEGFSLVWPEARSLNHGTSMLLLSDGMTTISVFIEPTRQAKPMSILSMGATIAGERSIKVKDQLYLLTMVGEVPDVTIEKLMTVFMPKGES</sequence>
<evidence type="ECO:0000256" key="3">
    <source>
        <dbReference type="ARBA" id="ARBA00022729"/>
    </source>
</evidence>
<feature type="domain" description="MucB/RseB N-terminal" evidence="5">
    <location>
        <begin position="35"/>
        <end position="210"/>
    </location>
</feature>
<dbReference type="GO" id="GO:0045152">
    <property type="term" value="F:antisigma factor binding"/>
    <property type="evidence" value="ECO:0007669"/>
    <property type="project" value="TreeGrafter"/>
</dbReference>
<reference evidence="7 8" key="1">
    <citation type="submission" date="2020-04" db="EMBL/GenBank/DDBJ databases">
        <title>Marinomonas sp. M1K-6 isolated from the deep seawater of the Mariana Trench.</title>
        <authorList>
            <person name="Li Y."/>
        </authorList>
    </citation>
    <scope>NUCLEOTIDE SEQUENCE [LARGE SCALE GENOMIC DNA]</scope>
    <source>
        <strain evidence="7 8">M1K-6</strain>
    </source>
</reference>
<evidence type="ECO:0000256" key="1">
    <source>
        <dbReference type="ARBA" id="ARBA00004418"/>
    </source>
</evidence>
<dbReference type="RefSeq" id="WP_168827180.1">
    <property type="nucleotide sequence ID" value="NZ_CP073013.1"/>
</dbReference>
<dbReference type="Pfam" id="PF03888">
    <property type="entry name" value="MucB_RseB"/>
    <property type="match status" value="1"/>
</dbReference>
<comment type="caution">
    <text evidence="7">The sequence shown here is derived from an EMBL/GenBank/DDBJ whole genome shotgun (WGS) entry which is preliminary data.</text>
</comment>
<dbReference type="Pfam" id="PF17188">
    <property type="entry name" value="MucB_RseB_C"/>
    <property type="match status" value="1"/>
</dbReference>
<dbReference type="GO" id="GO:0030288">
    <property type="term" value="C:outer membrane-bounded periplasmic space"/>
    <property type="evidence" value="ECO:0007669"/>
    <property type="project" value="TreeGrafter"/>
</dbReference>
<dbReference type="AlphaFoldDB" id="A0A847R903"/>
<keyword evidence="4" id="KW-0574">Periplasm</keyword>
<evidence type="ECO:0000259" key="5">
    <source>
        <dbReference type="Pfam" id="PF03888"/>
    </source>
</evidence>
<evidence type="ECO:0000259" key="6">
    <source>
        <dbReference type="Pfam" id="PF17188"/>
    </source>
</evidence>
<evidence type="ECO:0000256" key="2">
    <source>
        <dbReference type="ARBA" id="ARBA00008150"/>
    </source>
</evidence>
<dbReference type="GO" id="GO:0032885">
    <property type="term" value="P:regulation of polysaccharide biosynthetic process"/>
    <property type="evidence" value="ECO:0007669"/>
    <property type="project" value="TreeGrafter"/>
</dbReference>
<organism evidence="7 8">
    <name type="scientific">Marinomonas profundi</name>
    <dbReference type="NCBI Taxonomy" id="2726122"/>
    <lineage>
        <taxon>Bacteria</taxon>
        <taxon>Pseudomonadati</taxon>
        <taxon>Pseudomonadota</taxon>
        <taxon>Gammaproteobacteria</taxon>
        <taxon>Oceanospirillales</taxon>
        <taxon>Oceanospirillaceae</taxon>
        <taxon>Marinomonas</taxon>
    </lineage>
</organism>
<dbReference type="Proteomes" id="UP000586067">
    <property type="component" value="Unassembled WGS sequence"/>
</dbReference>
<dbReference type="InterPro" id="IPR033436">
    <property type="entry name" value="MucB/RseB_C"/>
</dbReference>
<keyword evidence="3" id="KW-0732">Signal</keyword>
<dbReference type="InterPro" id="IPR033434">
    <property type="entry name" value="MucB/RseB_N"/>
</dbReference>
<accession>A0A847R903</accession>
<dbReference type="EMBL" id="JABAEK010000023">
    <property type="protein sequence ID" value="NLQ18943.1"/>
    <property type="molecule type" value="Genomic_DNA"/>
</dbReference>
<dbReference type="InterPro" id="IPR005588">
    <property type="entry name" value="MucB_RseB"/>
</dbReference>
<dbReference type="PANTHER" id="PTHR38782">
    <property type="match status" value="1"/>
</dbReference>
<dbReference type="PIRSF" id="PIRSF005427">
    <property type="entry name" value="RseB"/>
    <property type="match status" value="1"/>
</dbReference>
<protein>
    <submittedName>
        <fullName evidence="7">Transcriptional regulator</fullName>
    </submittedName>
</protein>
<feature type="domain" description="MucB/RseB C-terminal" evidence="6">
    <location>
        <begin position="229"/>
        <end position="318"/>
    </location>
</feature>
<dbReference type="CDD" id="cd16327">
    <property type="entry name" value="RseB"/>
    <property type="match status" value="1"/>
</dbReference>
<name>A0A847R903_9GAMM</name>
<evidence type="ECO:0000313" key="8">
    <source>
        <dbReference type="Proteomes" id="UP000586067"/>
    </source>
</evidence>
<keyword evidence="8" id="KW-1185">Reference proteome</keyword>
<dbReference type="PANTHER" id="PTHR38782:SF1">
    <property type="entry name" value="SIGMA-E FACTOR REGULATORY PROTEIN RSEB"/>
    <property type="match status" value="1"/>
</dbReference>
<comment type="subcellular location">
    <subcellularLocation>
        <location evidence="1">Periplasm</location>
    </subcellularLocation>
</comment>
<dbReference type="InterPro" id="IPR038484">
    <property type="entry name" value="MucB/RseB_C_sf"/>
</dbReference>
<evidence type="ECO:0000256" key="4">
    <source>
        <dbReference type="ARBA" id="ARBA00022764"/>
    </source>
</evidence>
<comment type="similarity">
    <text evidence="2">Belongs to the RseB family.</text>
</comment>
<proteinExistence type="inferred from homology"/>
<dbReference type="Gene3D" id="3.30.200.100">
    <property type="entry name" value="MucB/RseB, C-terminal domain"/>
    <property type="match status" value="1"/>
</dbReference>